<keyword evidence="2" id="KW-0479">Metal-binding</keyword>
<dbReference type="InterPro" id="IPR001128">
    <property type="entry name" value="Cyt_P450"/>
</dbReference>
<proteinExistence type="inferred from homology"/>
<dbReference type="Ensembl" id="ENSPNYT00000002781.1">
    <property type="protein sequence ID" value="ENSPNYP00000002710.1"/>
    <property type="gene ID" value="ENSPNYG00000002137.1"/>
</dbReference>
<dbReference type="GO" id="GO:0005506">
    <property type="term" value="F:iron ion binding"/>
    <property type="evidence" value="ECO:0007669"/>
    <property type="project" value="InterPro"/>
</dbReference>
<dbReference type="Pfam" id="PF00067">
    <property type="entry name" value="p450"/>
    <property type="match status" value="1"/>
</dbReference>
<evidence type="ECO:0000256" key="3">
    <source>
        <dbReference type="ARBA" id="ARBA00023004"/>
    </source>
</evidence>
<comment type="similarity">
    <text evidence="1">Belongs to the cytochrome P450 family.</text>
</comment>
<keyword evidence="3" id="KW-0408">Iron</keyword>
<dbReference type="PANTHER" id="PTHR24300">
    <property type="entry name" value="CYTOCHROME P450 508A4-RELATED"/>
    <property type="match status" value="1"/>
</dbReference>
<dbReference type="InterPro" id="IPR050182">
    <property type="entry name" value="Cytochrome_P450_fam2"/>
</dbReference>
<keyword evidence="4" id="KW-0812">Transmembrane</keyword>
<evidence type="ECO:0000256" key="2">
    <source>
        <dbReference type="ARBA" id="ARBA00022723"/>
    </source>
</evidence>
<dbReference type="GO" id="GO:0006082">
    <property type="term" value="P:organic acid metabolic process"/>
    <property type="evidence" value="ECO:0007669"/>
    <property type="project" value="TreeGrafter"/>
</dbReference>
<dbReference type="AlphaFoldDB" id="A0A3B4EX07"/>
<dbReference type="PANTHER" id="PTHR24300:SF319">
    <property type="entry name" value="CYTOCHROME P450, FAMILY 2, SUBFAMILY AC, POLYPEPTIDE 1"/>
    <property type="match status" value="1"/>
</dbReference>
<accession>A0A3B4EX07</accession>
<dbReference type="GO" id="GO:0020037">
    <property type="term" value="F:heme binding"/>
    <property type="evidence" value="ECO:0007669"/>
    <property type="project" value="InterPro"/>
</dbReference>
<dbReference type="GO" id="GO:0016712">
    <property type="term" value="F:oxidoreductase activity, acting on paired donors, with incorporation or reduction of molecular oxygen, reduced flavin or flavoprotein as one donor, and incorporation of one atom of oxygen"/>
    <property type="evidence" value="ECO:0007669"/>
    <property type="project" value="TreeGrafter"/>
</dbReference>
<protein>
    <submittedName>
        <fullName evidence="5">Cytochrome P450 2K1-like</fullName>
    </submittedName>
</protein>
<reference evidence="5" key="1">
    <citation type="submission" date="2023-09" db="UniProtKB">
        <authorList>
            <consortium name="Ensembl"/>
        </authorList>
    </citation>
    <scope>IDENTIFICATION</scope>
</reference>
<dbReference type="GO" id="GO:0005737">
    <property type="term" value="C:cytoplasm"/>
    <property type="evidence" value="ECO:0007669"/>
    <property type="project" value="TreeGrafter"/>
</dbReference>
<dbReference type="GeneTree" id="ENSGT00940000162649"/>
<feature type="transmembrane region" description="Helical" evidence="4">
    <location>
        <begin position="14"/>
        <end position="31"/>
    </location>
</feature>
<evidence type="ECO:0000313" key="5">
    <source>
        <dbReference type="Ensembl" id="ENSPNYP00000002710.1"/>
    </source>
</evidence>
<keyword evidence="4" id="KW-1133">Transmembrane helix</keyword>
<organism evidence="5">
    <name type="scientific">Pundamilia nyererei</name>
    <dbReference type="NCBI Taxonomy" id="303518"/>
    <lineage>
        <taxon>Eukaryota</taxon>
        <taxon>Metazoa</taxon>
        <taxon>Chordata</taxon>
        <taxon>Craniata</taxon>
        <taxon>Vertebrata</taxon>
        <taxon>Euteleostomi</taxon>
        <taxon>Actinopterygii</taxon>
        <taxon>Neopterygii</taxon>
        <taxon>Teleostei</taxon>
        <taxon>Neoteleostei</taxon>
        <taxon>Acanthomorphata</taxon>
        <taxon>Ovalentaria</taxon>
        <taxon>Cichlomorphae</taxon>
        <taxon>Cichliformes</taxon>
        <taxon>Cichlidae</taxon>
        <taxon>African cichlids</taxon>
        <taxon>Pseudocrenilabrinae</taxon>
        <taxon>Haplochromini</taxon>
        <taxon>Pundamilia</taxon>
    </lineage>
</organism>
<name>A0A3B4EX07_9CICH</name>
<sequence length="186" mass="20790">MAAMEDFLLHTPNVTSLLITVVILLAFYLIYTKLVSERNYPPGPTPLPLFGNLLQLNRQPLHILSKKYGPVFTVHLGPKKTVVLAGYKTIKQALLNVDAFSDKEILPIISDLKLTHGIVFASGDSWREMRHFALTNLKEFGMGKTAIEEKIIEESECLIEVLEEKKGNTPFDALTFANSSVFTNQS</sequence>
<dbReference type="InterPro" id="IPR036396">
    <property type="entry name" value="Cyt_P450_sf"/>
</dbReference>
<keyword evidence="4" id="KW-0472">Membrane</keyword>
<dbReference type="SUPFAM" id="SSF48264">
    <property type="entry name" value="Cytochrome P450"/>
    <property type="match status" value="1"/>
</dbReference>
<dbReference type="GO" id="GO:0006805">
    <property type="term" value="P:xenobiotic metabolic process"/>
    <property type="evidence" value="ECO:0007669"/>
    <property type="project" value="TreeGrafter"/>
</dbReference>
<dbReference type="STRING" id="303518.ENSPNYP00000002710"/>
<dbReference type="Gene3D" id="1.10.630.10">
    <property type="entry name" value="Cytochrome P450"/>
    <property type="match status" value="1"/>
</dbReference>
<evidence type="ECO:0000256" key="4">
    <source>
        <dbReference type="SAM" id="Phobius"/>
    </source>
</evidence>
<evidence type="ECO:0000256" key="1">
    <source>
        <dbReference type="ARBA" id="ARBA00010617"/>
    </source>
</evidence>